<dbReference type="Pfam" id="PF02021">
    <property type="entry name" value="UPF0102"/>
    <property type="match status" value="1"/>
</dbReference>
<dbReference type="InterPro" id="IPR011335">
    <property type="entry name" value="Restrct_endonuc-II-like"/>
</dbReference>
<evidence type="ECO:0000256" key="1">
    <source>
        <dbReference type="ARBA" id="ARBA00006738"/>
    </source>
</evidence>
<accession>A0A1Y0EJQ6</accession>
<dbReference type="RefSeq" id="WP_087277305.1">
    <property type="nucleotide sequence ID" value="NZ_CP021455.1"/>
</dbReference>
<dbReference type="Proteomes" id="UP000196138">
    <property type="component" value="Chromosome"/>
</dbReference>
<dbReference type="GO" id="GO:0003676">
    <property type="term" value="F:nucleic acid binding"/>
    <property type="evidence" value="ECO:0007669"/>
    <property type="project" value="InterPro"/>
</dbReference>
<evidence type="ECO:0000313" key="3">
    <source>
        <dbReference type="EMBL" id="ARU03865.1"/>
    </source>
</evidence>
<dbReference type="EMBL" id="CP021455">
    <property type="protein sequence ID" value="ARU03865.1"/>
    <property type="molecule type" value="Genomic_DNA"/>
</dbReference>
<dbReference type="SUPFAM" id="SSF52980">
    <property type="entry name" value="Restriction endonuclease-like"/>
    <property type="match status" value="1"/>
</dbReference>
<gene>
    <name evidence="3" type="ORF">CCO03_03470</name>
</gene>
<organism evidence="3 4">
    <name type="scientific">Comamonas serinivorans</name>
    <dbReference type="NCBI Taxonomy" id="1082851"/>
    <lineage>
        <taxon>Bacteria</taxon>
        <taxon>Pseudomonadati</taxon>
        <taxon>Pseudomonadota</taxon>
        <taxon>Betaproteobacteria</taxon>
        <taxon>Burkholderiales</taxon>
        <taxon>Comamonadaceae</taxon>
        <taxon>Comamonas</taxon>
    </lineage>
</organism>
<dbReference type="InterPro" id="IPR003509">
    <property type="entry name" value="UPF0102_YraN-like"/>
</dbReference>
<evidence type="ECO:0000256" key="2">
    <source>
        <dbReference type="HAMAP-Rule" id="MF_00048"/>
    </source>
</evidence>
<dbReference type="PANTHER" id="PTHR34039:SF1">
    <property type="entry name" value="UPF0102 PROTEIN YRAN"/>
    <property type="match status" value="1"/>
</dbReference>
<reference evidence="3 4" key="1">
    <citation type="submission" date="2017-05" db="EMBL/GenBank/DDBJ databases">
        <authorList>
            <person name="Song R."/>
            <person name="Chenine A.L."/>
            <person name="Ruprecht R.M."/>
        </authorList>
    </citation>
    <scope>NUCLEOTIDE SEQUENCE [LARGE SCALE GENOMIC DNA]</scope>
    <source>
        <strain evidence="3 4">DSM 26136</strain>
    </source>
</reference>
<dbReference type="NCBIfam" id="NF009150">
    <property type="entry name" value="PRK12497.1-3"/>
    <property type="match status" value="1"/>
</dbReference>
<dbReference type="KEGG" id="cser:CCO03_03470"/>
<proteinExistence type="inferred from homology"/>
<evidence type="ECO:0000313" key="4">
    <source>
        <dbReference type="Proteomes" id="UP000196138"/>
    </source>
</evidence>
<dbReference type="NCBIfam" id="TIGR00252">
    <property type="entry name" value="YraN family protein"/>
    <property type="match status" value="1"/>
</dbReference>
<dbReference type="HAMAP" id="MF_00048">
    <property type="entry name" value="UPF0102"/>
    <property type="match status" value="1"/>
</dbReference>
<keyword evidence="4" id="KW-1185">Reference proteome</keyword>
<dbReference type="Gene3D" id="3.40.1350.10">
    <property type="match status" value="1"/>
</dbReference>
<name>A0A1Y0EJQ6_9BURK</name>
<dbReference type="OrthoDB" id="9794876at2"/>
<dbReference type="PANTHER" id="PTHR34039">
    <property type="entry name" value="UPF0102 PROTEIN YRAN"/>
    <property type="match status" value="1"/>
</dbReference>
<dbReference type="InterPro" id="IPR011856">
    <property type="entry name" value="tRNA_endonuc-like_dom_sf"/>
</dbReference>
<sequence>MSWLQTLKHRLAARTPGADEPGPAAVRAARPTTKAKGDAAEQVALAHLQRQGLRLIARNQRTPGRGGGELDLVMQAGDGTLVFVEVRARRSSSHGGAGASITATKQARIVLAARHVLQQWPGEPPACRFDVVLVEGEGAQQRIQWLQAAFDADG</sequence>
<protein>
    <recommendedName>
        <fullName evidence="2">UPF0102 protein CCO03_03470</fullName>
    </recommendedName>
</protein>
<dbReference type="AlphaFoldDB" id="A0A1Y0EJQ6"/>
<comment type="similarity">
    <text evidence="1 2">Belongs to the UPF0102 family.</text>
</comment>